<dbReference type="EMBL" id="VWXX01000011">
    <property type="protein sequence ID" value="KAA6185300.1"/>
    <property type="molecule type" value="Genomic_DNA"/>
</dbReference>
<protein>
    <submittedName>
        <fullName evidence="2">HNH endonuclease</fullName>
    </submittedName>
</protein>
<keyword evidence="3" id="KW-1185">Reference proteome</keyword>
<accession>A0A5M8FMS8</accession>
<feature type="domain" description="HNH nuclease" evidence="1">
    <location>
        <begin position="208"/>
        <end position="258"/>
    </location>
</feature>
<reference evidence="2 3" key="1">
    <citation type="submission" date="2019-09" db="EMBL/GenBank/DDBJ databases">
        <title>Whole-genome sequence of the purple sulfur bacterium Thiohalocapsa marina DSM 19078.</title>
        <authorList>
            <person name="Kyndt J.A."/>
            <person name="Meyer T.E."/>
        </authorList>
    </citation>
    <scope>NUCLEOTIDE SEQUENCE [LARGE SCALE GENOMIC DNA]</scope>
    <source>
        <strain evidence="2 3">DSM 19078</strain>
    </source>
</reference>
<name>A0A5M8FMS8_9GAMM</name>
<dbReference type="GO" id="GO:0004519">
    <property type="term" value="F:endonuclease activity"/>
    <property type="evidence" value="ECO:0007669"/>
    <property type="project" value="UniProtKB-KW"/>
</dbReference>
<dbReference type="InterPro" id="IPR003615">
    <property type="entry name" value="HNH_nuc"/>
</dbReference>
<evidence type="ECO:0000259" key="1">
    <source>
        <dbReference type="SMART" id="SM00507"/>
    </source>
</evidence>
<dbReference type="SMART" id="SM00507">
    <property type="entry name" value="HNHc"/>
    <property type="match status" value="1"/>
</dbReference>
<proteinExistence type="predicted"/>
<dbReference type="Gene3D" id="1.10.30.50">
    <property type="match status" value="1"/>
</dbReference>
<dbReference type="RefSeq" id="WP_150092708.1">
    <property type="nucleotide sequence ID" value="NZ_VWXX01000011.1"/>
</dbReference>
<sequence length="374" mass="42193">MKIRVNFSALHAAVKQMGADKIEVENPLRSSFRTLDPVDIALSGDGIDIDLNDVQFHSGIPVIEGRQVLLYIRDHGKGVQGALADGSSGRKYHVSDCKTLKEMRAKGRFARYVATNKLDGFFLITGYDYYTGQSTKGKASLRVCKNCLEFLNYKGYGTASKPTRDNIFNTFLLTEFFGNYSSFFPFMPSRIAGDNDSIYTEDWPATSATYRNSKNFRCEICGVDLSDHKHLLHVHHKNGVKTDNRESNLQALCVDCHRKQPMHDWMFVQHADMQLINHLRRAQRGTKLGTAWQEAFDLADPGVHGVLHLALAKGLPPPWIGYELQDTTWQVVAQLELAWPSQRMGVAIAKDDLIAARKQGWQAWSMVEALERLQ</sequence>
<dbReference type="Proteomes" id="UP000322981">
    <property type="component" value="Unassembled WGS sequence"/>
</dbReference>
<keyword evidence="2" id="KW-0540">Nuclease</keyword>
<comment type="caution">
    <text evidence="2">The sequence shown here is derived from an EMBL/GenBank/DDBJ whole genome shotgun (WGS) entry which is preliminary data.</text>
</comment>
<organism evidence="2 3">
    <name type="scientific">Thiohalocapsa marina</name>
    <dbReference type="NCBI Taxonomy" id="424902"/>
    <lineage>
        <taxon>Bacteria</taxon>
        <taxon>Pseudomonadati</taxon>
        <taxon>Pseudomonadota</taxon>
        <taxon>Gammaproteobacteria</taxon>
        <taxon>Chromatiales</taxon>
        <taxon>Chromatiaceae</taxon>
        <taxon>Thiohalocapsa</taxon>
    </lineage>
</organism>
<keyword evidence="2" id="KW-0378">Hydrolase</keyword>
<dbReference type="AlphaFoldDB" id="A0A5M8FMS8"/>
<gene>
    <name evidence="2" type="ORF">F2Q65_09375</name>
</gene>
<evidence type="ECO:0000313" key="3">
    <source>
        <dbReference type="Proteomes" id="UP000322981"/>
    </source>
</evidence>
<evidence type="ECO:0000313" key="2">
    <source>
        <dbReference type="EMBL" id="KAA6185300.1"/>
    </source>
</evidence>
<keyword evidence="2" id="KW-0255">Endonuclease</keyword>
<dbReference type="OrthoDB" id="9815372at2"/>